<dbReference type="OrthoDB" id="5373426at2759"/>
<dbReference type="Proteomes" id="UP000678393">
    <property type="component" value="Unassembled WGS sequence"/>
</dbReference>
<evidence type="ECO:0000256" key="1">
    <source>
        <dbReference type="SAM" id="MobiDB-lite"/>
    </source>
</evidence>
<evidence type="ECO:0000313" key="2">
    <source>
        <dbReference type="EMBL" id="CAG5114981.1"/>
    </source>
</evidence>
<protein>
    <submittedName>
        <fullName evidence="2">Uncharacterized protein</fullName>
    </submittedName>
</protein>
<dbReference type="EMBL" id="CAJHNH020000061">
    <property type="protein sequence ID" value="CAG5114981.1"/>
    <property type="molecule type" value="Genomic_DNA"/>
</dbReference>
<dbReference type="PANTHER" id="PTHR20003">
    <property type="entry name" value="GLYCOPROTEIN-RELATED"/>
    <property type="match status" value="1"/>
</dbReference>
<dbReference type="PANTHER" id="PTHR20003:SF7">
    <property type="entry name" value="SGNH DOMAIN-CONTAINING PROTEIN"/>
    <property type="match status" value="1"/>
</dbReference>
<evidence type="ECO:0000313" key="3">
    <source>
        <dbReference type="Proteomes" id="UP000678393"/>
    </source>
</evidence>
<gene>
    <name evidence="2" type="ORF">CUNI_LOCUS539</name>
</gene>
<feature type="compositionally biased region" description="Polar residues" evidence="1">
    <location>
        <begin position="219"/>
        <end position="236"/>
    </location>
</feature>
<sequence length="331" mass="37526">ERGFYRIPASYQRADGKCGDVAYERSPQYPHMWFKSICNPKGDTPCCHTNRCINVSETDCRCPTCYDERQSIHAEYAQWKPEDDRCMVKNFTSVEACSLLNGTTLHFVGDSFIRHVFAAMVILLTNNPEGAIKASSPQKVRDHCQGMHQITWSECRDYLDMNRSLCGGTVKVKIKNNTDVGHTKRLPDLVSSDFPKSHILKAENLDISNSSRVRRKADTGNSPLPITSQTSPRTTVDNKPWPRLLWIGAHSPGLLKSSKFSEQTAAGVQSFNKNVYKVLNDFKVPYLDTFEMTKGVVSFDGTHYGYGINMLKANMVLTYIQHELSRDPEWR</sequence>
<name>A0A8S3YHP5_9EUPU</name>
<reference evidence="2" key="1">
    <citation type="submission" date="2021-04" db="EMBL/GenBank/DDBJ databases">
        <authorList>
            <consortium name="Molecular Ecology Group"/>
        </authorList>
    </citation>
    <scope>NUCLEOTIDE SEQUENCE</scope>
</reference>
<organism evidence="2 3">
    <name type="scientific">Candidula unifasciata</name>
    <dbReference type="NCBI Taxonomy" id="100452"/>
    <lineage>
        <taxon>Eukaryota</taxon>
        <taxon>Metazoa</taxon>
        <taxon>Spiralia</taxon>
        <taxon>Lophotrochozoa</taxon>
        <taxon>Mollusca</taxon>
        <taxon>Gastropoda</taxon>
        <taxon>Heterobranchia</taxon>
        <taxon>Euthyneura</taxon>
        <taxon>Panpulmonata</taxon>
        <taxon>Eupulmonata</taxon>
        <taxon>Stylommatophora</taxon>
        <taxon>Helicina</taxon>
        <taxon>Helicoidea</taxon>
        <taxon>Geomitridae</taxon>
        <taxon>Candidula</taxon>
    </lineage>
</organism>
<feature type="non-terminal residue" evidence="2">
    <location>
        <position position="331"/>
    </location>
</feature>
<comment type="caution">
    <text evidence="2">The sequence shown here is derived from an EMBL/GenBank/DDBJ whole genome shotgun (WGS) entry which is preliminary data.</text>
</comment>
<feature type="region of interest" description="Disordered" evidence="1">
    <location>
        <begin position="210"/>
        <end position="236"/>
    </location>
</feature>
<keyword evidence="3" id="KW-1185">Reference proteome</keyword>
<proteinExistence type="predicted"/>
<dbReference type="AlphaFoldDB" id="A0A8S3YHP5"/>
<accession>A0A8S3YHP5</accession>